<feature type="region of interest" description="Disordered" evidence="1">
    <location>
        <begin position="1"/>
        <end position="23"/>
    </location>
</feature>
<keyword evidence="3" id="KW-1185">Reference proteome</keyword>
<accession>A0AAD6S841</accession>
<feature type="region of interest" description="Disordered" evidence="1">
    <location>
        <begin position="137"/>
        <end position="196"/>
    </location>
</feature>
<sequence>MVEWSRMWADTPTHTQDRNEPGHFWDRKKYGGRWWGPDERSTYVHEFGVPMDTPDPPFVPNRDRRLQDMRAHRPGTPIVDMGTTTATGHLWRTTTMSVKRHHDAAHAPLGAGHAAALAHRHQGGPVPVVETLATIATVRGPIEQQGQERRRSASPGRRNHAPPCKTGPPRTKNEKREERRLRTKALNSRRSPERAREAAADWVRTVFPPDIATAELSSEGHPICPLELRAGADDANDFGSEGEVPELPNGWKSSEAMRHADAQALEASGRVVFKRVILDVKDKIGRWAGLTISTIENAANLLRWVERTEPTAFQFMRAETVRLGSDPTILRNAGELYLLSKQNAATANYWMRSTGSPKAPPAPPVETHPVIREDVYAYLGTAILGDDETLVIIRETADESSEVLSGSHTKLAEAARAYENIPHKHWPLGFRTTAVLFPNRAHKFARVYIPDVGAWFTINALAPRRIRVGTSIELIEVPGDTVPSALNCRYFQPNRPTRPLEHYPFMCTNITASHVVGWFVQHGIARDGQAIHDLEDFARSRRCLTTGLEYPSAVSFNSGGTLRNEQDMLKMELALVCHLNTPPNQPKAWTLKTTTEAHAAPAIARMCYTGWREQGPGVLVARYAKTREPSSKTAAPCPVGEGVSLEQRLRDGNLTLTHTLTLLLLIY</sequence>
<name>A0AAD6S841_9AGAR</name>
<protein>
    <submittedName>
        <fullName evidence="2">Uncharacterized protein</fullName>
    </submittedName>
</protein>
<proteinExistence type="predicted"/>
<organism evidence="2 3">
    <name type="scientific">Mycena alexandri</name>
    <dbReference type="NCBI Taxonomy" id="1745969"/>
    <lineage>
        <taxon>Eukaryota</taxon>
        <taxon>Fungi</taxon>
        <taxon>Dikarya</taxon>
        <taxon>Basidiomycota</taxon>
        <taxon>Agaricomycotina</taxon>
        <taxon>Agaricomycetes</taxon>
        <taxon>Agaricomycetidae</taxon>
        <taxon>Agaricales</taxon>
        <taxon>Marasmiineae</taxon>
        <taxon>Mycenaceae</taxon>
        <taxon>Mycena</taxon>
    </lineage>
</organism>
<feature type="compositionally biased region" description="Basic and acidic residues" evidence="1">
    <location>
        <begin position="171"/>
        <end position="180"/>
    </location>
</feature>
<reference evidence="2" key="1">
    <citation type="submission" date="2023-03" db="EMBL/GenBank/DDBJ databases">
        <title>Massive genome expansion in bonnet fungi (Mycena s.s.) driven by repeated elements and novel gene families across ecological guilds.</title>
        <authorList>
            <consortium name="Lawrence Berkeley National Laboratory"/>
            <person name="Harder C.B."/>
            <person name="Miyauchi S."/>
            <person name="Viragh M."/>
            <person name="Kuo A."/>
            <person name="Thoen E."/>
            <person name="Andreopoulos B."/>
            <person name="Lu D."/>
            <person name="Skrede I."/>
            <person name="Drula E."/>
            <person name="Henrissat B."/>
            <person name="Morin E."/>
            <person name="Kohler A."/>
            <person name="Barry K."/>
            <person name="LaButti K."/>
            <person name="Morin E."/>
            <person name="Salamov A."/>
            <person name="Lipzen A."/>
            <person name="Mereny Z."/>
            <person name="Hegedus B."/>
            <person name="Baldrian P."/>
            <person name="Stursova M."/>
            <person name="Weitz H."/>
            <person name="Taylor A."/>
            <person name="Grigoriev I.V."/>
            <person name="Nagy L.G."/>
            <person name="Martin F."/>
            <person name="Kauserud H."/>
        </authorList>
    </citation>
    <scope>NUCLEOTIDE SEQUENCE</scope>
    <source>
        <strain evidence="2">CBHHK200</strain>
    </source>
</reference>
<dbReference type="AlphaFoldDB" id="A0AAD6S841"/>
<dbReference type="Proteomes" id="UP001218188">
    <property type="component" value="Unassembled WGS sequence"/>
</dbReference>
<evidence type="ECO:0000313" key="2">
    <source>
        <dbReference type="EMBL" id="KAJ7022619.1"/>
    </source>
</evidence>
<dbReference type="EMBL" id="JARJCM010000206">
    <property type="protein sequence ID" value="KAJ7022619.1"/>
    <property type="molecule type" value="Genomic_DNA"/>
</dbReference>
<evidence type="ECO:0000256" key="1">
    <source>
        <dbReference type="SAM" id="MobiDB-lite"/>
    </source>
</evidence>
<evidence type="ECO:0000313" key="3">
    <source>
        <dbReference type="Proteomes" id="UP001218188"/>
    </source>
</evidence>
<gene>
    <name evidence="2" type="ORF">C8F04DRAFT_1194344</name>
</gene>
<comment type="caution">
    <text evidence="2">The sequence shown here is derived from an EMBL/GenBank/DDBJ whole genome shotgun (WGS) entry which is preliminary data.</text>
</comment>